<reference evidence="6 7" key="1">
    <citation type="submission" date="2018-04" db="EMBL/GenBank/DDBJ databases">
        <title>Adhaeribacter sp. HMF7616 genome sequencing and assembly.</title>
        <authorList>
            <person name="Kang H."/>
            <person name="Kang J."/>
            <person name="Cha I."/>
            <person name="Kim H."/>
            <person name="Joh K."/>
        </authorList>
    </citation>
    <scope>NUCLEOTIDE SEQUENCE [LARGE SCALE GENOMIC DNA]</scope>
    <source>
        <strain evidence="6 7">HMF7616</strain>
    </source>
</reference>
<dbReference type="GO" id="GO:0035999">
    <property type="term" value="P:tetrahydrofolate interconversion"/>
    <property type="evidence" value="ECO:0007669"/>
    <property type="project" value="TreeGrafter"/>
</dbReference>
<gene>
    <name evidence="6" type="ORF">AHMF7616_04996</name>
</gene>
<dbReference type="Proteomes" id="UP000253919">
    <property type="component" value="Unassembled WGS sequence"/>
</dbReference>
<dbReference type="NCBIfam" id="TIGR02727">
    <property type="entry name" value="MTHFS_bact"/>
    <property type="match status" value="1"/>
</dbReference>
<dbReference type="GO" id="GO:0005524">
    <property type="term" value="F:ATP binding"/>
    <property type="evidence" value="ECO:0007669"/>
    <property type="project" value="UniProtKB-KW"/>
</dbReference>
<feature type="binding site" evidence="4">
    <location>
        <position position="49"/>
    </location>
    <ligand>
        <name>substrate</name>
    </ligand>
</feature>
<dbReference type="AlphaFoldDB" id="A0A369QRS6"/>
<dbReference type="GO" id="GO:0046872">
    <property type="term" value="F:metal ion binding"/>
    <property type="evidence" value="ECO:0007669"/>
    <property type="project" value="UniProtKB-KW"/>
</dbReference>
<sequence length="192" mass="21649">MQKATLRQEMLLKRQSYLPAEITARSQQICQQFFKNFPVSGLRTIHVFLPIASKNEVNTWFIIQHLQANFPDIKIAVPVTDGANQTLSHGLLTPETDLQSNKWGIPEPVKATGVTESLMDLVLVPLLAFDEKGHRVGYGKGYYDRFLNLCRPDTISVGLSLEELPVPLIQDIHEGDHTLQFVVTPATIYFFT</sequence>
<feature type="binding site" evidence="4">
    <location>
        <position position="56"/>
    </location>
    <ligand>
        <name>substrate</name>
    </ligand>
</feature>
<dbReference type="PANTHER" id="PTHR23407:SF1">
    <property type="entry name" value="5-FORMYLTETRAHYDROFOLATE CYCLO-LIGASE"/>
    <property type="match status" value="1"/>
</dbReference>
<evidence type="ECO:0000313" key="7">
    <source>
        <dbReference type="Proteomes" id="UP000253919"/>
    </source>
</evidence>
<dbReference type="Pfam" id="PF01812">
    <property type="entry name" value="5-FTHF_cyc-lig"/>
    <property type="match status" value="1"/>
</dbReference>
<dbReference type="PANTHER" id="PTHR23407">
    <property type="entry name" value="ATPASE INHIBITOR/5-FORMYLTETRAHYDROFOLATE CYCLO-LIGASE"/>
    <property type="match status" value="1"/>
</dbReference>
<dbReference type="InterPro" id="IPR024185">
    <property type="entry name" value="FTHF_cligase-like_sf"/>
</dbReference>
<dbReference type="EC" id="6.3.3.2" evidence="5"/>
<evidence type="ECO:0000256" key="5">
    <source>
        <dbReference type="RuleBase" id="RU361279"/>
    </source>
</evidence>
<evidence type="ECO:0000256" key="1">
    <source>
        <dbReference type="ARBA" id="ARBA00010638"/>
    </source>
</evidence>
<keyword evidence="2 4" id="KW-0547">Nucleotide-binding</keyword>
<comment type="catalytic activity">
    <reaction evidence="5">
        <text>(6S)-5-formyl-5,6,7,8-tetrahydrofolate + ATP = (6R)-5,10-methenyltetrahydrofolate + ADP + phosphate</text>
        <dbReference type="Rhea" id="RHEA:10488"/>
        <dbReference type="ChEBI" id="CHEBI:30616"/>
        <dbReference type="ChEBI" id="CHEBI:43474"/>
        <dbReference type="ChEBI" id="CHEBI:57455"/>
        <dbReference type="ChEBI" id="CHEBI:57457"/>
        <dbReference type="ChEBI" id="CHEBI:456216"/>
        <dbReference type="EC" id="6.3.3.2"/>
    </reaction>
</comment>
<dbReference type="Gene3D" id="3.40.50.10420">
    <property type="entry name" value="NagB/RpiA/CoA transferase-like"/>
    <property type="match status" value="1"/>
</dbReference>
<evidence type="ECO:0000256" key="4">
    <source>
        <dbReference type="PIRSR" id="PIRSR006806-1"/>
    </source>
</evidence>
<evidence type="ECO:0000256" key="2">
    <source>
        <dbReference type="ARBA" id="ARBA00022741"/>
    </source>
</evidence>
<protein>
    <recommendedName>
        <fullName evidence="5">5-formyltetrahydrofolate cyclo-ligase</fullName>
        <ecNumber evidence="5">6.3.3.2</ecNumber>
    </recommendedName>
</protein>
<name>A0A369QRS6_9BACT</name>
<dbReference type="EMBL" id="QASA01000001">
    <property type="protein sequence ID" value="RDC66365.1"/>
    <property type="molecule type" value="Genomic_DNA"/>
</dbReference>
<dbReference type="SUPFAM" id="SSF100950">
    <property type="entry name" value="NagB/RpiA/CoA transferase-like"/>
    <property type="match status" value="1"/>
</dbReference>
<keyword evidence="7" id="KW-1185">Reference proteome</keyword>
<keyword evidence="6" id="KW-0436">Ligase</keyword>
<keyword evidence="5" id="KW-0460">Magnesium</keyword>
<evidence type="ECO:0000256" key="3">
    <source>
        <dbReference type="ARBA" id="ARBA00022840"/>
    </source>
</evidence>
<accession>A0A369QRS6</accession>
<organism evidence="6 7">
    <name type="scientific">Adhaeribacter pallidiroseus</name>
    <dbReference type="NCBI Taxonomy" id="2072847"/>
    <lineage>
        <taxon>Bacteria</taxon>
        <taxon>Pseudomonadati</taxon>
        <taxon>Bacteroidota</taxon>
        <taxon>Cytophagia</taxon>
        <taxon>Cytophagales</taxon>
        <taxon>Hymenobacteraceae</taxon>
        <taxon>Adhaeribacter</taxon>
    </lineage>
</organism>
<comment type="cofactor">
    <cofactor evidence="5">
        <name>Mg(2+)</name>
        <dbReference type="ChEBI" id="CHEBI:18420"/>
    </cofactor>
</comment>
<dbReference type="GO" id="GO:0030272">
    <property type="term" value="F:5-formyltetrahydrofolate cyclo-ligase activity"/>
    <property type="evidence" value="ECO:0007669"/>
    <property type="project" value="UniProtKB-EC"/>
</dbReference>
<proteinExistence type="inferred from homology"/>
<dbReference type="PIRSF" id="PIRSF006806">
    <property type="entry name" value="FTHF_cligase"/>
    <property type="match status" value="1"/>
</dbReference>
<keyword evidence="5" id="KW-0479">Metal-binding</keyword>
<dbReference type="InterPro" id="IPR002698">
    <property type="entry name" value="FTHF_cligase"/>
</dbReference>
<comment type="similarity">
    <text evidence="1 5">Belongs to the 5-formyltetrahydrofolate cyclo-ligase family.</text>
</comment>
<dbReference type="InterPro" id="IPR037171">
    <property type="entry name" value="NagB/RpiA_transferase-like"/>
</dbReference>
<comment type="caution">
    <text evidence="6">The sequence shown here is derived from an EMBL/GenBank/DDBJ whole genome shotgun (WGS) entry which is preliminary data.</text>
</comment>
<dbReference type="RefSeq" id="WP_115375238.1">
    <property type="nucleotide sequence ID" value="NZ_QASA01000001.1"/>
</dbReference>
<dbReference type="GO" id="GO:0009396">
    <property type="term" value="P:folic acid-containing compound biosynthetic process"/>
    <property type="evidence" value="ECO:0007669"/>
    <property type="project" value="TreeGrafter"/>
</dbReference>
<dbReference type="OrthoDB" id="9801938at2"/>
<keyword evidence="3 4" id="KW-0067">ATP-binding</keyword>
<feature type="binding site" evidence="4">
    <location>
        <begin position="3"/>
        <end position="7"/>
    </location>
    <ligand>
        <name>ATP</name>
        <dbReference type="ChEBI" id="CHEBI:30616"/>
    </ligand>
</feature>
<evidence type="ECO:0000313" key="6">
    <source>
        <dbReference type="EMBL" id="RDC66365.1"/>
    </source>
</evidence>
<feature type="binding site" evidence="4">
    <location>
        <begin position="135"/>
        <end position="143"/>
    </location>
    <ligand>
        <name>ATP</name>
        <dbReference type="ChEBI" id="CHEBI:30616"/>
    </ligand>
</feature>